<dbReference type="STRING" id="1122169.Lsha_0200"/>
<dbReference type="GO" id="GO:0004222">
    <property type="term" value="F:metalloendopeptidase activity"/>
    <property type="evidence" value="ECO:0007669"/>
    <property type="project" value="TreeGrafter"/>
</dbReference>
<dbReference type="AlphaFoldDB" id="A0A0W0Z9V9"/>
<sequence>MRINWGLIAIFCFVGCAANSGGAVNVSGTIAPVGVFGSDNQHHLVYELNMEQTAGENSHHYELMKIEIFNKKNHQLIAQYEGERLKPLVYLIRPDGTSLNTTELDKEGQLIAFPYLAFANKKEIPSQLIHRLQFIDKAAAGKKSRFKAVIKRSKEAADEIVSPVQGGGWLACNGPGILSSHRFAYLNVHGTYFLAQRFAIDWNRIDEKGNVFYPGSDNKMNESYLDYGADIYSATAGTVSKVRNEFLDNIPGEIPEAVQNVDNACGNEVTVAMDNGHYAHYCHLKPDSIKVTTGERVKPGQLLAALGNSGNSMGPHLHFHISDNPSVLGSEGLPFTISNFGLQLTPEVVEETGILDFHPSETSLMDINLPGEIKNNAMPMQNGVYYFSEH</sequence>
<dbReference type="InterPro" id="IPR011055">
    <property type="entry name" value="Dup_hybrid_motif"/>
</dbReference>
<comment type="caution">
    <text evidence="3">The sequence shown here is derived from an EMBL/GenBank/DDBJ whole genome shotgun (WGS) entry which is preliminary data.</text>
</comment>
<dbReference type="InterPro" id="IPR050570">
    <property type="entry name" value="Cell_wall_metabolism_enzyme"/>
</dbReference>
<feature type="chain" id="PRO_5006918408" evidence="1">
    <location>
        <begin position="23"/>
        <end position="390"/>
    </location>
</feature>
<feature type="signal peptide" evidence="1">
    <location>
        <begin position="1"/>
        <end position="22"/>
    </location>
</feature>
<dbReference type="InterPro" id="IPR016047">
    <property type="entry name" value="M23ase_b-sheet_dom"/>
</dbReference>
<dbReference type="PANTHER" id="PTHR21666">
    <property type="entry name" value="PEPTIDASE-RELATED"/>
    <property type="match status" value="1"/>
</dbReference>
<proteinExistence type="predicted"/>
<dbReference type="eggNOG" id="COG0739">
    <property type="taxonomic scope" value="Bacteria"/>
</dbReference>
<evidence type="ECO:0000256" key="1">
    <source>
        <dbReference type="SAM" id="SignalP"/>
    </source>
</evidence>
<dbReference type="Gene3D" id="2.70.70.10">
    <property type="entry name" value="Glucose Permease (Domain IIA)"/>
    <property type="match status" value="1"/>
</dbReference>
<feature type="domain" description="M23ase beta-sheet core" evidence="2">
    <location>
        <begin position="227"/>
        <end position="324"/>
    </location>
</feature>
<dbReference type="CDD" id="cd12797">
    <property type="entry name" value="M23_peptidase"/>
    <property type="match status" value="1"/>
</dbReference>
<keyword evidence="4" id="KW-1185">Reference proteome</keyword>
<dbReference type="EMBL" id="LNYW01000009">
    <property type="protein sequence ID" value="KTD65839.1"/>
    <property type="molecule type" value="Genomic_DNA"/>
</dbReference>
<gene>
    <name evidence="3" type="ORF">Lsha_0200</name>
</gene>
<name>A0A0W0Z9V9_9GAMM</name>
<dbReference type="RefSeq" id="WP_018577094.1">
    <property type="nucleotide sequence ID" value="NZ_KB892394.1"/>
</dbReference>
<protein>
    <submittedName>
        <fullName evidence="3">Secreted peptidase</fullName>
    </submittedName>
</protein>
<evidence type="ECO:0000259" key="2">
    <source>
        <dbReference type="Pfam" id="PF01551"/>
    </source>
</evidence>
<accession>A0A0W0Z9V9</accession>
<dbReference type="SUPFAM" id="SSF51261">
    <property type="entry name" value="Duplicated hybrid motif"/>
    <property type="match status" value="1"/>
</dbReference>
<organism evidence="3 4">
    <name type="scientific">Legionella shakespearei DSM 23087</name>
    <dbReference type="NCBI Taxonomy" id="1122169"/>
    <lineage>
        <taxon>Bacteria</taxon>
        <taxon>Pseudomonadati</taxon>
        <taxon>Pseudomonadota</taxon>
        <taxon>Gammaproteobacteria</taxon>
        <taxon>Legionellales</taxon>
        <taxon>Legionellaceae</taxon>
        <taxon>Legionella</taxon>
    </lineage>
</organism>
<dbReference type="Proteomes" id="UP000054600">
    <property type="component" value="Unassembled WGS sequence"/>
</dbReference>
<reference evidence="3 4" key="1">
    <citation type="submission" date="2015-11" db="EMBL/GenBank/DDBJ databases">
        <title>Genomic analysis of 38 Legionella species identifies large and diverse effector repertoires.</title>
        <authorList>
            <person name="Burstein D."/>
            <person name="Amaro F."/>
            <person name="Zusman T."/>
            <person name="Lifshitz Z."/>
            <person name="Cohen O."/>
            <person name="Gilbert J.A."/>
            <person name="Pupko T."/>
            <person name="Shuman H.A."/>
            <person name="Segal G."/>
        </authorList>
    </citation>
    <scope>NUCLEOTIDE SEQUENCE [LARGE SCALE GENOMIC DNA]</scope>
    <source>
        <strain evidence="3 4">ATCC 49655</strain>
    </source>
</reference>
<evidence type="ECO:0000313" key="4">
    <source>
        <dbReference type="Proteomes" id="UP000054600"/>
    </source>
</evidence>
<keyword evidence="1" id="KW-0732">Signal</keyword>
<dbReference type="PANTHER" id="PTHR21666:SF270">
    <property type="entry name" value="MUREIN HYDROLASE ACTIVATOR ENVC"/>
    <property type="match status" value="1"/>
</dbReference>
<evidence type="ECO:0000313" key="3">
    <source>
        <dbReference type="EMBL" id="KTD65839.1"/>
    </source>
</evidence>
<dbReference type="Pfam" id="PF01551">
    <property type="entry name" value="Peptidase_M23"/>
    <property type="match status" value="1"/>
</dbReference>
<dbReference type="PATRIC" id="fig|1122169.6.peg.221"/>